<feature type="binding site" evidence="9 10">
    <location>
        <position position="273"/>
    </location>
    <ligand>
        <name>S-adenosyl-L-methionine</name>
        <dbReference type="ChEBI" id="CHEBI:59789"/>
    </ligand>
</feature>
<dbReference type="SUPFAM" id="SSF53335">
    <property type="entry name" value="S-adenosyl-L-methionine-dependent methyltransferases"/>
    <property type="match status" value="1"/>
</dbReference>
<dbReference type="FunFam" id="2.40.50.140:FF:000097">
    <property type="entry name" value="23S rRNA (uracil(1939)-C(5))-methyltransferase RlmD"/>
    <property type="match status" value="1"/>
</dbReference>
<feature type="binding site" evidence="9">
    <location>
        <position position="307"/>
    </location>
    <ligand>
        <name>S-adenosyl-L-methionine</name>
        <dbReference type="ChEBI" id="CHEBI:59789"/>
    </ligand>
</feature>
<dbReference type="GO" id="GO:0003723">
    <property type="term" value="F:RNA binding"/>
    <property type="evidence" value="ECO:0007669"/>
    <property type="project" value="InterPro"/>
</dbReference>
<feature type="binding site" evidence="9 10">
    <location>
        <position position="302"/>
    </location>
    <ligand>
        <name>S-adenosyl-L-methionine</name>
        <dbReference type="ChEBI" id="CHEBI:59789"/>
    </ligand>
</feature>
<evidence type="ECO:0000313" key="14">
    <source>
        <dbReference type="Proteomes" id="UP000307790"/>
    </source>
</evidence>
<evidence type="ECO:0000256" key="1">
    <source>
        <dbReference type="ARBA" id="ARBA00022485"/>
    </source>
</evidence>
<keyword evidence="5 9" id="KW-0949">S-adenosyl-L-methionine</keyword>
<dbReference type="EMBL" id="VCBC01000024">
    <property type="protein sequence ID" value="TLU59917.1"/>
    <property type="molecule type" value="Genomic_DNA"/>
</dbReference>
<feature type="binding site" evidence="9">
    <location>
        <position position="91"/>
    </location>
    <ligand>
        <name>[4Fe-4S] cluster</name>
        <dbReference type="ChEBI" id="CHEBI:49883"/>
    </ligand>
</feature>
<dbReference type="InterPro" id="IPR029063">
    <property type="entry name" value="SAM-dependent_MTases_sf"/>
</dbReference>
<dbReference type="PANTHER" id="PTHR11061">
    <property type="entry name" value="RNA M5U METHYLTRANSFERASE"/>
    <property type="match status" value="1"/>
</dbReference>
<dbReference type="InterPro" id="IPR012340">
    <property type="entry name" value="NA-bd_OB-fold"/>
</dbReference>
<comment type="function">
    <text evidence="9">Catalyzes the formation of 5-methyl-uridine at position 1939 (m5U1939) in 23S rRNA.</text>
</comment>
<dbReference type="Proteomes" id="UP000307790">
    <property type="component" value="Unassembled WGS sequence"/>
</dbReference>
<sequence>MVKIFKAQKRQSVSGQKLELDILRFDINGDGIARHGKKSVFVSGALPGEKVQARVTTEHAKYLRAQALKVAKPHAQRVTPQCAHFYQCGGCDFQHMDSELELEVKKYKIDEVFKRNAGIENLPWQPPLTAESWHYRRKARIGVQYNRLNEPLVGFRQKNASHITPIKSCPVLEPSLQGLFEQLQPLVSQLQGHQVIGHIEAIATDTVTLIFRYMGKLGEQNRRRLTEFAEQTGYRVFVTDDQQNHALSGGVFEQLSYQIDDCHLYFSPKDFIQVNGQLNQMMVTQAMDWLQLNPSDRILDLFCGLGNFSLPIARKVQSLTGIEGVMDMVNRAQDNAHRNQIDNCHFYQADLNNPDLTWPWAEPRSFTKVLLDPARAGALGTITPIAELGVDKVLYISCDAATMARDSQLLISAGYTLEKISLLDMFAQTRHVETMALFSKT</sequence>
<evidence type="ECO:0000256" key="7">
    <source>
        <dbReference type="ARBA" id="ARBA00023004"/>
    </source>
</evidence>
<comment type="similarity">
    <text evidence="9">Belongs to the class I-like SAM-binding methyltransferase superfamily. RNA M5U methyltransferase family. RlmD subfamily.</text>
</comment>
<accession>A0A5R9IHV2</accession>
<evidence type="ECO:0000256" key="6">
    <source>
        <dbReference type="ARBA" id="ARBA00022723"/>
    </source>
</evidence>
<dbReference type="CDD" id="cd02440">
    <property type="entry name" value="AdoMet_MTases"/>
    <property type="match status" value="1"/>
</dbReference>
<name>A0A5R9IHV2_9GAMM</name>
<dbReference type="NCBIfam" id="NF009639">
    <property type="entry name" value="PRK13168.1"/>
    <property type="match status" value="1"/>
</dbReference>
<evidence type="ECO:0000256" key="9">
    <source>
        <dbReference type="HAMAP-Rule" id="MF_01010"/>
    </source>
</evidence>
<dbReference type="Gene3D" id="2.40.50.1070">
    <property type="match status" value="1"/>
</dbReference>
<evidence type="ECO:0000256" key="2">
    <source>
        <dbReference type="ARBA" id="ARBA00022552"/>
    </source>
</evidence>
<dbReference type="OrthoDB" id="9804590at2"/>
<dbReference type="InterPro" id="IPR030390">
    <property type="entry name" value="MeTrfase_TrmA_AS"/>
</dbReference>
<dbReference type="RefSeq" id="WP_138321753.1">
    <property type="nucleotide sequence ID" value="NZ_VCBC01000024.1"/>
</dbReference>
<dbReference type="Gene3D" id="2.40.50.140">
    <property type="entry name" value="Nucleic acid-binding proteins"/>
    <property type="match status" value="1"/>
</dbReference>
<evidence type="ECO:0000256" key="5">
    <source>
        <dbReference type="ARBA" id="ARBA00022691"/>
    </source>
</evidence>
<keyword evidence="6 9" id="KW-0479">Metal-binding</keyword>
<dbReference type="GO" id="GO:0051539">
    <property type="term" value="F:4 iron, 4 sulfur cluster binding"/>
    <property type="evidence" value="ECO:0007669"/>
    <property type="project" value="UniProtKB-KW"/>
</dbReference>
<evidence type="ECO:0000256" key="11">
    <source>
        <dbReference type="PROSITE-ProRule" id="PRU10015"/>
    </source>
</evidence>
<keyword evidence="1 9" id="KW-0004">4Fe-4S</keyword>
<feature type="active site" description="Nucleophile" evidence="9 10">
    <location>
        <position position="398"/>
    </location>
</feature>
<keyword evidence="14" id="KW-1185">Reference proteome</keyword>
<dbReference type="Gene3D" id="3.40.50.150">
    <property type="entry name" value="Vaccinia Virus protein VP39"/>
    <property type="match status" value="1"/>
</dbReference>
<evidence type="ECO:0000256" key="8">
    <source>
        <dbReference type="ARBA" id="ARBA00023014"/>
    </source>
</evidence>
<evidence type="ECO:0000256" key="4">
    <source>
        <dbReference type="ARBA" id="ARBA00022679"/>
    </source>
</evidence>
<keyword evidence="8 9" id="KW-0411">Iron-sulfur</keyword>
<dbReference type="Pfam" id="PF01938">
    <property type="entry name" value="TRAM"/>
    <property type="match status" value="1"/>
</dbReference>
<evidence type="ECO:0000313" key="13">
    <source>
        <dbReference type="EMBL" id="TLU59917.1"/>
    </source>
</evidence>
<dbReference type="SUPFAM" id="SSF50249">
    <property type="entry name" value="Nucleic acid-binding proteins"/>
    <property type="match status" value="1"/>
</dbReference>
<feature type="active site" evidence="11">
    <location>
        <position position="398"/>
    </location>
</feature>
<dbReference type="InterPro" id="IPR010280">
    <property type="entry name" value="U5_MeTrfase_fam"/>
</dbReference>
<dbReference type="Pfam" id="PF05958">
    <property type="entry name" value="tRNA_U5-meth_tr"/>
    <property type="match status" value="1"/>
</dbReference>
<dbReference type="HAMAP" id="MF_01010">
    <property type="entry name" value="23SrRNA_methyltr_RlmD"/>
    <property type="match status" value="1"/>
</dbReference>
<gene>
    <name evidence="9 13" type="primary">rlmD</name>
    <name evidence="13" type="ORF">FE810_16650</name>
</gene>
<feature type="binding site" evidence="9 10">
    <location>
        <position position="372"/>
    </location>
    <ligand>
        <name>S-adenosyl-L-methionine</name>
        <dbReference type="ChEBI" id="CHEBI:59789"/>
    </ligand>
</feature>
<proteinExistence type="inferred from homology"/>
<feature type="binding site" evidence="9">
    <location>
        <position position="88"/>
    </location>
    <ligand>
        <name>[4Fe-4S] cluster</name>
        <dbReference type="ChEBI" id="CHEBI:49883"/>
    </ligand>
</feature>
<organism evidence="13 14">
    <name type="scientific">Thalassotalea litorea</name>
    <dbReference type="NCBI Taxonomy" id="2020715"/>
    <lineage>
        <taxon>Bacteria</taxon>
        <taxon>Pseudomonadati</taxon>
        <taxon>Pseudomonadota</taxon>
        <taxon>Gammaproteobacteria</taxon>
        <taxon>Alteromonadales</taxon>
        <taxon>Colwelliaceae</taxon>
        <taxon>Thalassotalea</taxon>
    </lineage>
</organism>
<keyword evidence="4 9" id="KW-0808">Transferase</keyword>
<keyword evidence="7 9" id="KW-0408">Iron</keyword>
<feature type="binding site" evidence="9 10">
    <location>
        <position position="323"/>
    </location>
    <ligand>
        <name>S-adenosyl-L-methionine</name>
        <dbReference type="ChEBI" id="CHEBI:59789"/>
    </ligand>
</feature>
<evidence type="ECO:0000256" key="10">
    <source>
        <dbReference type="PROSITE-ProRule" id="PRU01024"/>
    </source>
</evidence>
<dbReference type="NCBIfam" id="TIGR00479">
    <property type="entry name" value="rumA"/>
    <property type="match status" value="1"/>
</dbReference>
<dbReference type="PANTHER" id="PTHR11061:SF49">
    <property type="entry name" value="23S RRNA (URACIL(1939)-C(5))-METHYLTRANSFERASE RLMD"/>
    <property type="match status" value="1"/>
</dbReference>
<comment type="caution">
    <text evidence="13">The sequence shown here is derived from an EMBL/GenBank/DDBJ whole genome shotgun (WGS) entry which is preliminary data.</text>
</comment>
<protein>
    <recommendedName>
        <fullName evidence="9">23S rRNA (uracil(1939)-C(5))-methyltransferase RlmD</fullName>
        <ecNumber evidence="9">2.1.1.190</ecNumber>
    </recommendedName>
    <alternativeName>
        <fullName evidence="9">23S rRNA(m5U1939)-methyltransferase</fullName>
    </alternativeName>
</protein>
<feature type="binding site" evidence="9">
    <location>
        <position position="169"/>
    </location>
    <ligand>
        <name>[4Fe-4S] cluster</name>
        <dbReference type="ChEBI" id="CHEBI:49883"/>
    </ligand>
</feature>
<dbReference type="InterPro" id="IPR001566">
    <property type="entry name" value="23S_rRNA_MeTrfase_RlmD"/>
</dbReference>
<keyword evidence="3 9" id="KW-0489">Methyltransferase</keyword>
<evidence type="ECO:0000259" key="12">
    <source>
        <dbReference type="PROSITE" id="PS50926"/>
    </source>
</evidence>
<dbReference type="PROSITE" id="PS01230">
    <property type="entry name" value="TRMA_1"/>
    <property type="match status" value="1"/>
</dbReference>
<dbReference type="PROSITE" id="PS50926">
    <property type="entry name" value="TRAM"/>
    <property type="match status" value="1"/>
</dbReference>
<feature type="binding site" evidence="9">
    <location>
        <position position="350"/>
    </location>
    <ligand>
        <name>S-adenosyl-L-methionine</name>
        <dbReference type="ChEBI" id="CHEBI:59789"/>
    </ligand>
</feature>
<dbReference type="EC" id="2.1.1.190" evidence="9"/>
<keyword evidence="2 9" id="KW-0698">rRNA processing</keyword>
<dbReference type="GO" id="GO:0070041">
    <property type="term" value="F:rRNA (uridine-C5-)-methyltransferase activity"/>
    <property type="evidence" value="ECO:0007669"/>
    <property type="project" value="UniProtKB-UniRule"/>
</dbReference>
<dbReference type="GO" id="GO:0070475">
    <property type="term" value="P:rRNA base methylation"/>
    <property type="evidence" value="ECO:0007669"/>
    <property type="project" value="TreeGrafter"/>
</dbReference>
<evidence type="ECO:0000256" key="3">
    <source>
        <dbReference type="ARBA" id="ARBA00022603"/>
    </source>
</evidence>
<reference evidence="13 14" key="1">
    <citation type="submission" date="2019-05" db="EMBL/GenBank/DDBJ databases">
        <title>Genome sequences of Thalassotalea litorea 1K03283.</title>
        <authorList>
            <person name="Zhang D."/>
        </authorList>
    </citation>
    <scope>NUCLEOTIDE SEQUENCE [LARGE SCALE GENOMIC DNA]</scope>
    <source>
        <strain evidence="13 14">MCCC 1K03283</strain>
    </source>
</reference>
<feature type="domain" description="TRAM" evidence="12">
    <location>
        <begin position="11"/>
        <end position="69"/>
    </location>
</feature>
<dbReference type="InterPro" id="IPR002792">
    <property type="entry name" value="TRAM_dom"/>
</dbReference>
<dbReference type="AlphaFoldDB" id="A0A5R9IHV2"/>
<dbReference type="PROSITE" id="PS51687">
    <property type="entry name" value="SAM_MT_RNA_M5U"/>
    <property type="match status" value="1"/>
</dbReference>
<comment type="catalytic activity">
    <reaction evidence="9">
        <text>uridine(1939) in 23S rRNA + S-adenosyl-L-methionine = 5-methyluridine(1939) in 23S rRNA + S-adenosyl-L-homocysteine + H(+)</text>
        <dbReference type="Rhea" id="RHEA:42908"/>
        <dbReference type="Rhea" id="RHEA-COMP:10278"/>
        <dbReference type="Rhea" id="RHEA-COMP:10279"/>
        <dbReference type="ChEBI" id="CHEBI:15378"/>
        <dbReference type="ChEBI" id="CHEBI:57856"/>
        <dbReference type="ChEBI" id="CHEBI:59789"/>
        <dbReference type="ChEBI" id="CHEBI:65315"/>
        <dbReference type="ChEBI" id="CHEBI:74447"/>
        <dbReference type="EC" id="2.1.1.190"/>
    </reaction>
</comment>
<dbReference type="GO" id="GO:0005506">
    <property type="term" value="F:iron ion binding"/>
    <property type="evidence" value="ECO:0007669"/>
    <property type="project" value="UniProtKB-UniRule"/>
</dbReference>
<feature type="binding site" evidence="9">
    <location>
        <position position="82"/>
    </location>
    <ligand>
        <name>[4Fe-4S] cluster</name>
        <dbReference type="ChEBI" id="CHEBI:49883"/>
    </ligand>
</feature>